<evidence type="ECO:0000313" key="2">
    <source>
        <dbReference type="WBParaSite" id="Hba_14715"/>
    </source>
</evidence>
<dbReference type="Proteomes" id="UP000095283">
    <property type="component" value="Unplaced"/>
</dbReference>
<sequence length="45" mass="5202">MKKCLQVTQRHNRERLLGQNIHEIQLGKGTTFTSVINRNGSCIDY</sequence>
<dbReference type="AlphaFoldDB" id="A0A1I7XAT2"/>
<organism evidence="1 2">
    <name type="scientific">Heterorhabditis bacteriophora</name>
    <name type="common">Entomopathogenic nematode worm</name>
    <dbReference type="NCBI Taxonomy" id="37862"/>
    <lineage>
        <taxon>Eukaryota</taxon>
        <taxon>Metazoa</taxon>
        <taxon>Ecdysozoa</taxon>
        <taxon>Nematoda</taxon>
        <taxon>Chromadorea</taxon>
        <taxon>Rhabditida</taxon>
        <taxon>Rhabditina</taxon>
        <taxon>Rhabditomorpha</taxon>
        <taxon>Strongyloidea</taxon>
        <taxon>Heterorhabditidae</taxon>
        <taxon>Heterorhabditis</taxon>
    </lineage>
</organism>
<proteinExistence type="predicted"/>
<accession>A0A1I7XAT2</accession>
<dbReference type="WBParaSite" id="Hba_14715">
    <property type="protein sequence ID" value="Hba_14715"/>
    <property type="gene ID" value="Hba_14715"/>
</dbReference>
<evidence type="ECO:0000313" key="1">
    <source>
        <dbReference type="Proteomes" id="UP000095283"/>
    </source>
</evidence>
<protein>
    <submittedName>
        <fullName evidence="2">Transposase</fullName>
    </submittedName>
</protein>
<reference evidence="2" key="1">
    <citation type="submission" date="2016-11" db="UniProtKB">
        <authorList>
            <consortium name="WormBaseParasite"/>
        </authorList>
    </citation>
    <scope>IDENTIFICATION</scope>
</reference>
<keyword evidence="1" id="KW-1185">Reference proteome</keyword>
<name>A0A1I7XAT2_HETBA</name>